<gene>
    <name evidence="3" type="ORF">OLEA9_A065387</name>
</gene>
<dbReference type="Pfam" id="PF05678">
    <property type="entry name" value="VQ"/>
    <property type="match status" value="1"/>
</dbReference>
<evidence type="ECO:0000313" key="3">
    <source>
        <dbReference type="EMBL" id="CAA2954569.1"/>
    </source>
</evidence>
<dbReference type="GO" id="GO:0005634">
    <property type="term" value="C:nucleus"/>
    <property type="evidence" value="ECO:0007669"/>
    <property type="project" value="TreeGrafter"/>
</dbReference>
<comment type="caution">
    <text evidence="3">The sequence shown here is derived from an EMBL/GenBank/DDBJ whole genome shotgun (WGS) entry which is preliminary data.</text>
</comment>
<organism evidence="3 4">
    <name type="scientific">Olea europaea subsp. europaea</name>
    <dbReference type="NCBI Taxonomy" id="158383"/>
    <lineage>
        <taxon>Eukaryota</taxon>
        <taxon>Viridiplantae</taxon>
        <taxon>Streptophyta</taxon>
        <taxon>Embryophyta</taxon>
        <taxon>Tracheophyta</taxon>
        <taxon>Spermatophyta</taxon>
        <taxon>Magnoliopsida</taxon>
        <taxon>eudicotyledons</taxon>
        <taxon>Gunneridae</taxon>
        <taxon>Pentapetalae</taxon>
        <taxon>asterids</taxon>
        <taxon>lamiids</taxon>
        <taxon>Lamiales</taxon>
        <taxon>Oleaceae</taxon>
        <taxon>Oleeae</taxon>
        <taxon>Olea</taxon>
    </lineage>
</organism>
<feature type="domain" description="VQ" evidence="2">
    <location>
        <begin position="37"/>
        <end position="61"/>
    </location>
</feature>
<evidence type="ECO:0000256" key="1">
    <source>
        <dbReference type="SAM" id="MobiDB-lite"/>
    </source>
</evidence>
<accession>A0A8S0PT14</accession>
<dbReference type="PANTHER" id="PTHR33143">
    <property type="entry name" value="F16F4.1 PROTEIN-RELATED"/>
    <property type="match status" value="1"/>
</dbReference>
<dbReference type="Proteomes" id="UP000594638">
    <property type="component" value="Unassembled WGS sequence"/>
</dbReference>
<dbReference type="InterPro" id="IPR008889">
    <property type="entry name" value="VQ"/>
</dbReference>
<dbReference type="InterPro" id="IPR039607">
    <property type="entry name" value="VQ_8/17/18/20/21/25"/>
</dbReference>
<proteinExistence type="predicted"/>
<name>A0A8S0PT14_OLEEU</name>
<evidence type="ECO:0000313" key="4">
    <source>
        <dbReference type="Proteomes" id="UP000594638"/>
    </source>
</evidence>
<dbReference type="OrthoDB" id="693437at2759"/>
<reference evidence="3 4" key="1">
    <citation type="submission" date="2019-12" db="EMBL/GenBank/DDBJ databases">
        <authorList>
            <person name="Alioto T."/>
            <person name="Alioto T."/>
            <person name="Gomez Garrido J."/>
        </authorList>
    </citation>
    <scope>NUCLEOTIDE SEQUENCE [LARGE SCALE GENOMIC DNA]</scope>
</reference>
<evidence type="ECO:0000259" key="2">
    <source>
        <dbReference type="Pfam" id="PF05678"/>
    </source>
</evidence>
<sequence length="163" mass="18489">MQNMEGMLQKTPSAGLGMHEKSQKISKIKPKIRIIHIFAPEIIKVDAANFRELVQRLTGKPKENIRSSCTKKKRTRKVAEDPRALAKKMDLAMKNVFESSGFKERITGEEEIRRYANTGTGFLGGFTEFDGFMQEINQLPLMLPFEGSSHIDIYTDQLENGVL</sequence>
<dbReference type="PANTHER" id="PTHR33143:SF3">
    <property type="entry name" value="VQ MOTIF-CONTAINING PROTEIN 17-RELATED"/>
    <property type="match status" value="1"/>
</dbReference>
<dbReference type="EMBL" id="CACTIH010000118">
    <property type="protein sequence ID" value="CAA2954569.1"/>
    <property type="molecule type" value="Genomic_DNA"/>
</dbReference>
<protein>
    <recommendedName>
        <fullName evidence="2">VQ domain-containing protein</fullName>
    </recommendedName>
</protein>
<feature type="region of interest" description="Disordered" evidence="1">
    <location>
        <begin position="1"/>
        <end position="22"/>
    </location>
</feature>
<keyword evidence="4" id="KW-1185">Reference proteome</keyword>
<dbReference type="Gramene" id="OE9A065387T1">
    <property type="protein sequence ID" value="OE9A065387C1"/>
    <property type="gene ID" value="OE9A065387"/>
</dbReference>
<dbReference type="AlphaFoldDB" id="A0A8S0PT14"/>